<keyword evidence="11" id="KW-0969">Cilium</keyword>
<keyword evidence="5 9" id="KW-0812">Transmembrane</keyword>
<sequence length="252" mass="26892">MDLATLLGMVGAIGIVLAAILTGGSALVFINVPSILIVLGGTVMVVMIKFSMGQFFGAFKVALTAFINKSSDPEELIEKIVELANIARKEGMLALENQEIDNDFLDEGVKMLIDGNSREVVSTVLSKDMQQTIERHSWGAKVFSATADVAPAMGMIGTLIGLVQMLSNMSDPKSIGPAMAVALLTTLYGAMLANMVAMPIADKLTLRKADELRVRSMCIDGVLAIQEGQNPRIIESMLKAYLEPDKRGGDDG</sequence>
<evidence type="ECO:0000256" key="3">
    <source>
        <dbReference type="ARBA" id="ARBA00022448"/>
    </source>
</evidence>
<protein>
    <submittedName>
        <fullName evidence="11">Flagellar motor component</fullName>
    </submittedName>
</protein>
<evidence type="ECO:0000313" key="12">
    <source>
        <dbReference type="Proteomes" id="UP000019205"/>
    </source>
</evidence>
<keyword evidence="11" id="KW-0282">Flagellum</keyword>
<dbReference type="InterPro" id="IPR000540">
    <property type="entry name" value="Flag_MotA_CS"/>
</dbReference>
<evidence type="ECO:0000259" key="10">
    <source>
        <dbReference type="Pfam" id="PF01618"/>
    </source>
</evidence>
<feature type="domain" description="MotA/TolQ/ExbB proton channel" evidence="10">
    <location>
        <begin position="98"/>
        <end position="212"/>
    </location>
</feature>
<dbReference type="AlphaFoldDB" id="A4A5X4"/>
<feature type="transmembrane region" description="Helical" evidence="9">
    <location>
        <begin position="142"/>
        <end position="163"/>
    </location>
</feature>
<dbReference type="GO" id="GO:0005886">
    <property type="term" value="C:plasma membrane"/>
    <property type="evidence" value="ECO:0007669"/>
    <property type="project" value="UniProtKB-SubCell"/>
</dbReference>
<name>A4A5X4_9GAMM</name>
<evidence type="ECO:0000256" key="9">
    <source>
        <dbReference type="SAM" id="Phobius"/>
    </source>
</evidence>
<dbReference type="InterPro" id="IPR047055">
    <property type="entry name" value="MotA-like"/>
</dbReference>
<keyword evidence="3" id="KW-0813">Transport</keyword>
<accession>A4A5X4</accession>
<keyword evidence="7 9" id="KW-1133">Transmembrane helix</keyword>
<dbReference type="eggNOG" id="COG1291">
    <property type="taxonomic scope" value="Bacteria"/>
</dbReference>
<dbReference type="EMBL" id="AAOA02000002">
    <property type="protein sequence ID" value="EAQ98421.1"/>
    <property type="molecule type" value="Genomic_DNA"/>
</dbReference>
<evidence type="ECO:0000256" key="2">
    <source>
        <dbReference type="ARBA" id="ARBA00008038"/>
    </source>
</evidence>
<dbReference type="PROSITE" id="PS01307">
    <property type="entry name" value="MOTA"/>
    <property type="match status" value="1"/>
</dbReference>
<evidence type="ECO:0000256" key="6">
    <source>
        <dbReference type="ARBA" id="ARBA00022779"/>
    </source>
</evidence>
<evidence type="ECO:0000256" key="8">
    <source>
        <dbReference type="ARBA" id="ARBA00023136"/>
    </source>
</evidence>
<dbReference type="Pfam" id="PF01618">
    <property type="entry name" value="MotA_ExbB"/>
    <property type="match status" value="1"/>
</dbReference>
<dbReference type="RefSeq" id="WP_008292493.1">
    <property type="nucleotide sequence ID" value="NZ_CM002299.1"/>
</dbReference>
<dbReference type="GO" id="GO:0071978">
    <property type="term" value="P:bacterial-type flagellum-dependent swarming motility"/>
    <property type="evidence" value="ECO:0007669"/>
    <property type="project" value="InterPro"/>
</dbReference>
<dbReference type="STRING" id="314285.KT71_00550"/>
<comment type="similarity">
    <text evidence="2">Belongs to the MotA family.</text>
</comment>
<comment type="subcellular location">
    <subcellularLocation>
        <location evidence="1">Cell membrane</location>
        <topology evidence="1">Multi-pass membrane protein</topology>
    </subcellularLocation>
</comment>
<dbReference type="InterPro" id="IPR002898">
    <property type="entry name" value="MotA_ExbB_proton_chnl"/>
</dbReference>
<keyword evidence="6" id="KW-0283">Flagellar rotation</keyword>
<dbReference type="PANTHER" id="PTHR30433:SF2">
    <property type="entry name" value="MOTILITY PROTEIN A"/>
    <property type="match status" value="1"/>
</dbReference>
<feature type="transmembrane region" description="Helical" evidence="9">
    <location>
        <begin position="28"/>
        <end position="50"/>
    </location>
</feature>
<proteinExistence type="inferred from homology"/>
<comment type="caution">
    <text evidence="11">The sequence shown here is derived from an EMBL/GenBank/DDBJ whole genome shotgun (WGS) entry which is preliminary data.</text>
</comment>
<feature type="transmembrane region" description="Helical" evidence="9">
    <location>
        <begin position="175"/>
        <end position="197"/>
    </location>
</feature>
<dbReference type="NCBIfam" id="NF006527">
    <property type="entry name" value="PRK08990.1"/>
    <property type="match status" value="1"/>
</dbReference>
<keyword evidence="8 9" id="KW-0472">Membrane</keyword>
<dbReference type="OrthoDB" id="9806929at2"/>
<gene>
    <name evidence="11" type="ORF">KT71_00550</name>
</gene>
<evidence type="ECO:0000313" key="11">
    <source>
        <dbReference type="EMBL" id="EAQ98421.1"/>
    </source>
</evidence>
<reference evidence="11 12" key="2">
    <citation type="journal article" date="2009" name="PLoS ONE">
        <title>The photosynthetic apparatus and its regulation in the aerobic gammaproteobacterium Congregibacter litoralis gen. nov., sp. nov.</title>
        <authorList>
            <person name="Spring S."/>
            <person name="Lunsdorf H."/>
            <person name="Fuchs B.M."/>
            <person name="Tindall B.J."/>
        </authorList>
    </citation>
    <scope>NUCLEOTIDE SEQUENCE [LARGE SCALE GENOMIC DNA]</scope>
    <source>
        <strain evidence="11">KT71</strain>
    </source>
</reference>
<keyword evidence="11" id="KW-0966">Cell projection</keyword>
<dbReference type="Proteomes" id="UP000019205">
    <property type="component" value="Chromosome"/>
</dbReference>
<evidence type="ECO:0000256" key="1">
    <source>
        <dbReference type="ARBA" id="ARBA00004651"/>
    </source>
</evidence>
<dbReference type="GO" id="GO:0006935">
    <property type="term" value="P:chemotaxis"/>
    <property type="evidence" value="ECO:0007669"/>
    <property type="project" value="InterPro"/>
</dbReference>
<evidence type="ECO:0000256" key="7">
    <source>
        <dbReference type="ARBA" id="ARBA00022989"/>
    </source>
</evidence>
<evidence type="ECO:0000256" key="5">
    <source>
        <dbReference type="ARBA" id="ARBA00022692"/>
    </source>
</evidence>
<organism evidence="11 12">
    <name type="scientific">Congregibacter litoralis KT71</name>
    <dbReference type="NCBI Taxonomy" id="314285"/>
    <lineage>
        <taxon>Bacteria</taxon>
        <taxon>Pseudomonadati</taxon>
        <taxon>Pseudomonadota</taxon>
        <taxon>Gammaproteobacteria</taxon>
        <taxon>Cellvibrionales</taxon>
        <taxon>Halieaceae</taxon>
        <taxon>Congregibacter</taxon>
    </lineage>
</organism>
<keyword evidence="12" id="KW-1185">Reference proteome</keyword>
<dbReference type="HOGENOM" id="CLU_079895_1_0_6"/>
<evidence type="ECO:0000256" key="4">
    <source>
        <dbReference type="ARBA" id="ARBA00022475"/>
    </source>
</evidence>
<keyword evidence="4" id="KW-1003">Cell membrane</keyword>
<dbReference type="PANTHER" id="PTHR30433">
    <property type="entry name" value="CHEMOTAXIS PROTEIN MOTA"/>
    <property type="match status" value="1"/>
</dbReference>
<reference evidence="11 12" key="1">
    <citation type="journal article" date="2007" name="Proc. Natl. Acad. Sci. U.S.A.">
        <title>Characterization of a marine gammaproteobacterium capable of aerobic anoxygenic photosynthesis.</title>
        <authorList>
            <person name="Fuchs B.M."/>
            <person name="Spring S."/>
            <person name="Teeling H."/>
            <person name="Quast C."/>
            <person name="Wulf J."/>
            <person name="Schattenhofer M."/>
            <person name="Yan S."/>
            <person name="Ferriera S."/>
            <person name="Johnson J."/>
            <person name="Glockner F.O."/>
            <person name="Amann R."/>
        </authorList>
    </citation>
    <scope>NUCLEOTIDE SEQUENCE [LARGE SCALE GENOMIC DNA]</scope>
    <source>
        <strain evidence="11">KT71</strain>
    </source>
</reference>